<keyword evidence="3" id="KW-1185">Reference proteome</keyword>
<dbReference type="PANTHER" id="PTHR46889">
    <property type="entry name" value="TRANSPOSASE INSF FOR INSERTION SEQUENCE IS3B-RELATED"/>
    <property type="match status" value="1"/>
</dbReference>
<dbReference type="SUPFAM" id="SSF53098">
    <property type="entry name" value="Ribonuclease H-like"/>
    <property type="match status" value="1"/>
</dbReference>
<sequence>MKKTVPERKSMIDKDHASLSLVQQCILLSISRSSLYYRKMGLRSLLPGPHTSKPSQENPVYPYLLRGLEISHPNQVWATDITYIPMKNGFMYLMAIIDLYSRYVVHWSVSNSMEVEWVVI</sequence>
<comment type="caution">
    <text evidence="2">The sequence shown here is derived from an EMBL/GenBank/DDBJ whole genome shotgun (WGS) entry which is preliminary data.</text>
</comment>
<dbReference type="EMBL" id="JBDKWZ010000006">
    <property type="protein sequence ID" value="MEN7548601.1"/>
    <property type="molecule type" value="Genomic_DNA"/>
</dbReference>
<dbReference type="InterPro" id="IPR050900">
    <property type="entry name" value="Transposase_IS3/IS150/IS904"/>
</dbReference>
<dbReference type="PANTHER" id="PTHR46889:SF4">
    <property type="entry name" value="TRANSPOSASE INSO FOR INSERTION SEQUENCE ELEMENT IS911B-RELATED"/>
    <property type="match status" value="1"/>
</dbReference>
<dbReference type="InterPro" id="IPR012337">
    <property type="entry name" value="RNaseH-like_sf"/>
</dbReference>
<dbReference type="InterPro" id="IPR001584">
    <property type="entry name" value="Integrase_cat-core"/>
</dbReference>
<dbReference type="Gene3D" id="3.30.420.10">
    <property type="entry name" value="Ribonuclease H-like superfamily/Ribonuclease H"/>
    <property type="match status" value="1"/>
</dbReference>
<gene>
    <name evidence="2" type="ORF">AAG747_11810</name>
</gene>
<feature type="domain" description="Integrase catalytic" evidence="1">
    <location>
        <begin position="69"/>
        <end position="120"/>
    </location>
</feature>
<dbReference type="RefSeq" id="WP_346821380.1">
    <property type="nucleotide sequence ID" value="NZ_JBDKWZ010000006.1"/>
</dbReference>
<organism evidence="2 3">
    <name type="scientific">Rapidithrix thailandica</name>
    <dbReference type="NCBI Taxonomy" id="413964"/>
    <lineage>
        <taxon>Bacteria</taxon>
        <taxon>Pseudomonadati</taxon>
        <taxon>Bacteroidota</taxon>
        <taxon>Cytophagia</taxon>
        <taxon>Cytophagales</taxon>
        <taxon>Flammeovirgaceae</taxon>
        <taxon>Rapidithrix</taxon>
    </lineage>
</organism>
<dbReference type="GO" id="GO:0015074">
    <property type="term" value="P:DNA integration"/>
    <property type="evidence" value="ECO:0007669"/>
    <property type="project" value="InterPro"/>
</dbReference>
<dbReference type="PROSITE" id="PS50994">
    <property type="entry name" value="INTEGRASE"/>
    <property type="match status" value="1"/>
</dbReference>
<proteinExistence type="predicted"/>
<accession>A0AAW9SD09</accession>
<evidence type="ECO:0000313" key="2">
    <source>
        <dbReference type="EMBL" id="MEN7548601.1"/>
    </source>
</evidence>
<evidence type="ECO:0000313" key="3">
    <source>
        <dbReference type="Proteomes" id="UP001403385"/>
    </source>
</evidence>
<dbReference type="Proteomes" id="UP001403385">
    <property type="component" value="Unassembled WGS sequence"/>
</dbReference>
<protein>
    <submittedName>
        <fullName evidence="2">DDE-type integrase/transposase/recombinase</fullName>
    </submittedName>
</protein>
<reference evidence="2 3" key="1">
    <citation type="submission" date="2024-04" db="EMBL/GenBank/DDBJ databases">
        <title>Novel genus in family Flammeovirgaceae.</title>
        <authorList>
            <person name="Nguyen T.H."/>
            <person name="Vuong T.Q."/>
            <person name="Le H."/>
            <person name="Kim S.-G."/>
        </authorList>
    </citation>
    <scope>NUCLEOTIDE SEQUENCE [LARGE SCALE GENOMIC DNA]</scope>
    <source>
        <strain evidence="2 3">JCM 23209</strain>
    </source>
</reference>
<name>A0AAW9SD09_9BACT</name>
<dbReference type="AlphaFoldDB" id="A0AAW9SD09"/>
<dbReference type="InterPro" id="IPR036397">
    <property type="entry name" value="RNaseH_sf"/>
</dbReference>
<evidence type="ECO:0000259" key="1">
    <source>
        <dbReference type="PROSITE" id="PS50994"/>
    </source>
</evidence>
<dbReference type="Pfam" id="PF00665">
    <property type="entry name" value="rve"/>
    <property type="match status" value="1"/>
</dbReference>
<dbReference type="GO" id="GO:0003676">
    <property type="term" value="F:nucleic acid binding"/>
    <property type="evidence" value="ECO:0007669"/>
    <property type="project" value="InterPro"/>
</dbReference>